<evidence type="ECO:0000256" key="13">
    <source>
        <dbReference type="PROSITE-ProRule" id="PRU00358"/>
    </source>
</evidence>
<dbReference type="PROSITE" id="PS51015">
    <property type="entry name" value="YDG"/>
    <property type="match status" value="1"/>
</dbReference>
<evidence type="ECO:0000256" key="2">
    <source>
        <dbReference type="ARBA" id="ARBA00004906"/>
    </source>
</evidence>
<dbReference type="InterPro" id="IPR036987">
    <property type="entry name" value="SRA-YDG_sf"/>
</dbReference>
<dbReference type="PROSITE" id="PS01359">
    <property type="entry name" value="ZF_PHD_1"/>
    <property type="match status" value="1"/>
</dbReference>
<dbReference type="Proteomes" id="UP001279734">
    <property type="component" value="Unassembled WGS sequence"/>
</dbReference>
<dbReference type="SMART" id="SM00184">
    <property type="entry name" value="RING"/>
    <property type="match status" value="3"/>
</dbReference>
<dbReference type="Pfam" id="PF00628">
    <property type="entry name" value="PHD"/>
    <property type="match status" value="1"/>
</dbReference>
<accession>A0AAD3T651</accession>
<dbReference type="FunFam" id="3.30.40.10:FF:000665">
    <property type="entry name" value="Predicted protein"/>
    <property type="match status" value="1"/>
</dbReference>
<evidence type="ECO:0000256" key="5">
    <source>
        <dbReference type="ARBA" id="ARBA00022723"/>
    </source>
</evidence>
<feature type="region of interest" description="Disordered" evidence="14">
    <location>
        <begin position="104"/>
        <end position="134"/>
    </location>
</feature>
<evidence type="ECO:0000256" key="1">
    <source>
        <dbReference type="ARBA" id="ARBA00000900"/>
    </source>
</evidence>
<dbReference type="InterPro" id="IPR015947">
    <property type="entry name" value="PUA-like_sf"/>
</dbReference>
<sequence length="735" mass="79962">MAPATEPAIRQLPCEADGVCMICHKNPSDAEKLFCKTCGTPWHAECLAAPPQSLASTLQWECPDCSGVDGDPDAVASDKSAPPFLAGADGELVAAIRAIEADSSLSEEEKARRRQQLLSRNSGSTVDDKDDPEIKAKDDNEILAILGENMKCSFCMQLPDRPVTTSCGHNFCLKCFEKWVRQGKKTCAKCRKKIPAGMLAQPRINSSLVFAIRMARMPTAAPVGAPRVFQFVHNEELPDKAFTTERAKKAGKANAKSGRIFVTIPNDHLGPITAENDPIKKTGVLVGDSWEDRLACRQWGAHFPHVSGIAGQAKYGAQSVVLSGGYEDDEDHGEWFLYTGSGGRDLSGNKRTNKKQTSDQTFTSGNEALRLSCRKGYPVRVVRSRKEKRSNYAPEKGVRYDGIYRIEKCWRNIGEQGFLVCRYLFVRCDNSPAPWTSAEHGDRPTALPKVKELKKAVDVTERKESPHWDFDVEEDCWRWVKPAPPSNYSGKGIKLKRKVKRSSSKKTYKEKILKELSCLICRKVMTLPITTPCAHNFCKSCLDGAFVGQTSVMERKSCGRQLRARKNVMKCPSCTYDISDFLQTAQVNRELMGAIESLMRKLEEDEKSSEASAGSSEASEGSSEASEESSGMGDEDVTSEGTEIQPASGYGEAQSTAKGGKIDGNKIAAEEKPNGTNADGGGMAVDAAGVTTNRGAKRKASNGGAAGEMNRARKAQRGSRIDSAAGPLSGSDVVE</sequence>
<keyword evidence="5" id="KW-0479">Metal-binding</keyword>
<evidence type="ECO:0000259" key="17">
    <source>
        <dbReference type="PROSITE" id="PS51015"/>
    </source>
</evidence>
<dbReference type="Pfam" id="PF02182">
    <property type="entry name" value="SAD_SRA"/>
    <property type="match status" value="1"/>
</dbReference>
<dbReference type="FunFam" id="2.30.280.10:FF:000002">
    <property type="entry name" value="E3 ubiquitin-protein ligase ORTHRUS 2"/>
    <property type="match status" value="1"/>
</dbReference>
<dbReference type="InterPro" id="IPR047498">
    <property type="entry name" value="RING-HC_ORTHRUS_rpt1"/>
</dbReference>
<dbReference type="Gene3D" id="2.30.280.10">
    <property type="entry name" value="SRA-YDG"/>
    <property type="match status" value="1"/>
</dbReference>
<feature type="compositionally biased region" description="Polar residues" evidence="14">
    <location>
        <begin position="116"/>
        <end position="125"/>
    </location>
</feature>
<keyword evidence="9" id="KW-0156">Chromatin regulator</keyword>
<comment type="catalytic activity">
    <reaction evidence="1">
        <text>S-ubiquitinyl-[E2 ubiquitin-conjugating enzyme]-L-cysteine + [acceptor protein]-L-lysine = [E2 ubiquitin-conjugating enzyme]-L-cysteine + N(6)-ubiquitinyl-[acceptor protein]-L-lysine.</text>
        <dbReference type="EC" id="2.3.2.27"/>
    </reaction>
</comment>
<keyword evidence="8" id="KW-0862">Zinc</keyword>
<dbReference type="InterPro" id="IPR019787">
    <property type="entry name" value="Znf_PHD-finger"/>
</dbReference>
<organism evidence="18 19">
    <name type="scientific">Nepenthes gracilis</name>
    <name type="common">Slender pitcher plant</name>
    <dbReference type="NCBI Taxonomy" id="150966"/>
    <lineage>
        <taxon>Eukaryota</taxon>
        <taxon>Viridiplantae</taxon>
        <taxon>Streptophyta</taxon>
        <taxon>Embryophyta</taxon>
        <taxon>Tracheophyta</taxon>
        <taxon>Spermatophyta</taxon>
        <taxon>Magnoliopsida</taxon>
        <taxon>eudicotyledons</taxon>
        <taxon>Gunneridae</taxon>
        <taxon>Pentapetalae</taxon>
        <taxon>Caryophyllales</taxon>
        <taxon>Nepenthaceae</taxon>
        <taxon>Nepenthes</taxon>
    </lineage>
</organism>
<dbReference type="InterPro" id="IPR003105">
    <property type="entry name" value="SRA_YDG"/>
</dbReference>
<evidence type="ECO:0000256" key="14">
    <source>
        <dbReference type="SAM" id="MobiDB-lite"/>
    </source>
</evidence>
<feature type="compositionally biased region" description="Basic and acidic residues" evidence="14">
    <location>
        <begin position="660"/>
        <end position="673"/>
    </location>
</feature>
<dbReference type="InterPro" id="IPR027370">
    <property type="entry name" value="Znf-RING_euk"/>
</dbReference>
<dbReference type="InterPro" id="IPR017907">
    <property type="entry name" value="Znf_RING_CS"/>
</dbReference>
<evidence type="ECO:0000256" key="8">
    <source>
        <dbReference type="ARBA" id="ARBA00022833"/>
    </source>
</evidence>
<evidence type="ECO:0000259" key="15">
    <source>
        <dbReference type="PROSITE" id="PS50016"/>
    </source>
</evidence>
<dbReference type="SUPFAM" id="SSF57850">
    <property type="entry name" value="RING/U-box"/>
    <property type="match status" value="2"/>
</dbReference>
<evidence type="ECO:0000259" key="16">
    <source>
        <dbReference type="PROSITE" id="PS50089"/>
    </source>
</evidence>
<keyword evidence="7" id="KW-0833">Ubl conjugation pathway</keyword>
<evidence type="ECO:0000256" key="10">
    <source>
        <dbReference type="ARBA" id="ARBA00023125"/>
    </source>
</evidence>
<evidence type="ECO:0000256" key="6">
    <source>
        <dbReference type="ARBA" id="ARBA00022771"/>
    </source>
</evidence>
<dbReference type="GO" id="GO:0003677">
    <property type="term" value="F:DNA binding"/>
    <property type="evidence" value="ECO:0007669"/>
    <property type="project" value="UniProtKB-KW"/>
</dbReference>
<dbReference type="GO" id="GO:0061630">
    <property type="term" value="F:ubiquitin protein ligase activity"/>
    <property type="evidence" value="ECO:0007669"/>
    <property type="project" value="UniProtKB-EC"/>
</dbReference>
<keyword evidence="11 13" id="KW-0539">Nucleus</keyword>
<gene>
    <name evidence="18" type="ORF">Nepgr_025327</name>
</gene>
<dbReference type="Pfam" id="PF13445">
    <property type="entry name" value="zf-RING_UBOX"/>
    <property type="match status" value="1"/>
</dbReference>
<comment type="pathway">
    <text evidence="2">Protein modification; protein ubiquitination.</text>
</comment>
<dbReference type="SUPFAM" id="SSF57903">
    <property type="entry name" value="FYVE/PHD zinc finger"/>
    <property type="match status" value="1"/>
</dbReference>
<dbReference type="EMBL" id="BSYO01000026">
    <property type="protein sequence ID" value="GMH23484.1"/>
    <property type="molecule type" value="Genomic_DNA"/>
</dbReference>
<feature type="domain" description="RING-type" evidence="16">
    <location>
        <begin position="152"/>
        <end position="191"/>
    </location>
</feature>
<dbReference type="Gene3D" id="3.30.40.10">
    <property type="entry name" value="Zinc/RING finger domain, C3HC4 (zinc finger)"/>
    <property type="match status" value="3"/>
</dbReference>
<feature type="compositionally biased region" description="Low complexity" evidence="14">
    <location>
        <begin position="610"/>
        <end position="632"/>
    </location>
</feature>
<name>A0AAD3T651_NEPGR</name>
<feature type="domain" description="YDG" evidence="17">
    <location>
        <begin position="279"/>
        <end position="427"/>
    </location>
</feature>
<dbReference type="EC" id="2.3.2.27" evidence="3"/>
<evidence type="ECO:0000256" key="7">
    <source>
        <dbReference type="ARBA" id="ARBA00022786"/>
    </source>
</evidence>
<protein>
    <recommendedName>
        <fullName evidence="3">RING-type E3 ubiquitin transferase</fullName>
        <ecNumber evidence="3">2.3.2.27</ecNumber>
    </recommendedName>
</protein>
<dbReference type="SUPFAM" id="SSF88697">
    <property type="entry name" value="PUA domain-like"/>
    <property type="match status" value="1"/>
</dbReference>
<dbReference type="InterPro" id="IPR018957">
    <property type="entry name" value="Znf_C3HC4_RING-type"/>
</dbReference>
<keyword evidence="6 12" id="KW-0863">Zinc-finger</keyword>
<keyword evidence="10" id="KW-0238">DNA-binding</keyword>
<dbReference type="GO" id="GO:0005634">
    <property type="term" value="C:nucleus"/>
    <property type="evidence" value="ECO:0007669"/>
    <property type="project" value="UniProtKB-SubCell"/>
</dbReference>
<reference evidence="18" key="1">
    <citation type="submission" date="2023-05" db="EMBL/GenBank/DDBJ databases">
        <title>Nepenthes gracilis genome sequencing.</title>
        <authorList>
            <person name="Fukushima K."/>
        </authorList>
    </citation>
    <scope>NUCLEOTIDE SEQUENCE</scope>
    <source>
        <strain evidence="18">SING2019-196</strain>
    </source>
</reference>
<dbReference type="SMART" id="SM00466">
    <property type="entry name" value="SRA"/>
    <property type="match status" value="1"/>
</dbReference>
<evidence type="ECO:0000256" key="9">
    <source>
        <dbReference type="ARBA" id="ARBA00022853"/>
    </source>
</evidence>
<dbReference type="PANTHER" id="PTHR14140:SF27">
    <property type="entry name" value="OS04G0289800 PROTEIN"/>
    <property type="match status" value="1"/>
</dbReference>
<dbReference type="PANTHER" id="PTHR14140">
    <property type="entry name" value="E3 UBIQUITIN-PROTEIN LIGASE UHRF-RELATED"/>
    <property type="match status" value="1"/>
</dbReference>
<evidence type="ECO:0000256" key="4">
    <source>
        <dbReference type="ARBA" id="ARBA00022679"/>
    </source>
</evidence>
<comment type="caution">
    <text evidence="18">The sequence shown here is derived from an EMBL/GenBank/DDBJ whole genome shotgun (WGS) entry which is preliminary data.</text>
</comment>
<keyword evidence="19" id="KW-1185">Reference proteome</keyword>
<dbReference type="InterPro" id="IPR001841">
    <property type="entry name" value="Znf_RING"/>
</dbReference>
<evidence type="ECO:0000256" key="3">
    <source>
        <dbReference type="ARBA" id="ARBA00012483"/>
    </source>
</evidence>
<dbReference type="GO" id="GO:0016567">
    <property type="term" value="P:protein ubiquitination"/>
    <property type="evidence" value="ECO:0007669"/>
    <property type="project" value="UniProtKB-ARBA"/>
</dbReference>
<dbReference type="Pfam" id="PF00097">
    <property type="entry name" value="zf-C3HC4"/>
    <property type="match status" value="1"/>
</dbReference>
<dbReference type="PROSITE" id="PS50016">
    <property type="entry name" value="ZF_PHD_2"/>
    <property type="match status" value="1"/>
</dbReference>
<feature type="domain" description="RING-type" evidence="16">
    <location>
        <begin position="518"/>
        <end position="575"/>
    </location>
</feature>
<dbReference type="AlphaFoldDB" id="A0AAD3T651"/>
<comment type="subcellular location">
    <subcellularLocation>
        <location evidence="13">Nucleus</location>
    </subcellularLocation>
</comment>
<keyword evidence="4" id="KW-0808">Transferase</keyword>
<proteinExistence type="predicted"/>
<feature type="region of interest" description="Disordered" evidence="14">
    <location>
        <begin position="602"/>
        <end position="735"/>
    </location>
</feature>
<dbReference type="InterPro" id="IPR045134">
    <property type="entry name" value="UHRF1/2-like"/>
</dbReference>
<dbReference type="GO" id="GO:0008270">
    <property type="term" value="F:zinc ion binding"/>
    <property type="evidence" value="ECO:0007669"/>
    <property type="project" value="UniProtKB-KW"/>
</dbReference>
<dbReference type="PROSITE" id="PS00518">
    <property type="entry name" value="ZF_RING_1"/>
    <property type="match status" value="1"/>
</dbReference>
<dbReference type="InterPro" id="IPR019786">
    <property type="entry name" value="Zinc_finger_PHD-type_CS"/>
</dbReference>
<dbReference type="PROSITE" id="PS50089">
    <property type="entry name" value="ZF_RING_2"/>
    <property type="match status" value="2"/>
</dbReference>
<feature type="domain" description="PHD-type" evidence="15">
    <location>
        <begin position="17"/>
        <end position="68"/>
    </location>
</feature>
<dbReference type="CDD" id="cd23138">
    <property type="entry name" value="RING-HC_ORTHRUS_rpt1"/>
    <property type="match status" value="1"/>
</dbReference>
<evidence type="ECO:0000313" key="19">
    <source>
        <dbReference type="Proteomes" id="UP001279734"/>
    </source>
</evidence>
<dbReference type="InterPro" id="IPR013083">
    <property type="entry name" value="Znf_RING/FYVE/PHD"/>
</dbReference>
<evidence type="ECO:0000256" key="11">
    <source>
        <dbReference type="ARBA" id="ARBA00023242"/>
    </source>
</evidence>
<evidence type="ECO:0000256" key="12">
    <source>
        <dbReference type="PROSITE-ProRule" id="PRU00175"/>
    </source>
</evidence>
<dbReference type="GO" id="GO:0044027">
    <property type="term" value="P:negative regulation of gene expression via chromosomal CpG island methylation"/>
    <property type="evidence" value="ECO:0007669"/>
    <property type="project" value="TreeGrafter"/>
</dbReference>
<evidence type="ECO:0000313" key="18">
    <source>
        <dbReference type="EMBL" id="GMH23484.1"/>
    </source>
</evidence>
<dbReference type="SMART" id="SM00249">
    <property type="entry name" value="PHD"/>
    <property type="match status" value="1"/>
</dbReference>
<dbReference type="InterPro" id="IPR011011">
    <property type="entry name" value="Znf_FYVE_PHD"/>
</dbReference>
<dbReference type="InterPro" id="IPR001965">
    <property type="entry name" value="Znf_PHD"/>
</dbReference>